<proteinExistence type="predicted"/>
<dbReference type="Proteomes" id="UP000054166">
    <property type="component" value="Unassembled WGS sequence"/>
</dbReference>
<reference evidence="1 2" key="1">
    <citation type="submission" date="2014-04" db="EMBL/GenBank/DDBJ databases">
        <authorList>
            <consortium name="DOE Joint Genome Institute"/>
            <person name="Kuo A."/>
            <person name="Tarkka M."/>
            <person name="Buscot F."/>
            <person name="Kohler A."/>
            <person name="Nagy L.G."/>
            <person name="Floudas D."/>
            <person name="Copeland A."/>
            <person name="Barry K.W."/>
            <person name="Cichocki N."/>
            <person name="Veneault-Fourrey C."/>
            <person name="LaButti K."/>
            <person name="Lindquist E.A."/>
            <person name="Lipzen A."/>
            <person name="Lundell T."/>
            <person name="Morin E."/>
            <person name="Murat C."/>
            <person name="Sun H."/>
            <person name="Tunlid A."/>
            <person name="Henrissat B."/>
            <person name="Grigoriev I.V."/>
            <person name="Hibbett D.S."/>
            <person name="Martin F."/>
            <person name="Nordberg H.P."/>
            <person name="Cantor M.N."/>
            <person name="Hua S.X."/>
        </authorList>
    </citation>
    <scope>NUCLEOTIDE SEQUENCE [LARGE SCALE GENOMIC DNA]</scope>
    <source>
        <strain evidence="1 2">F 1598</strain>
    </source>
</reference>
<dbReference type="AlphaFoldDB" id="A0A0C3BGP4"/>
<sequence>MFMENHSVENGRGCLFGVITRQRQQIESGDVARSCTNEGPYTHFYRSTAELALVLDHS</sequence>
<keyword evidence="2" id="KW-1185">Reference proteome</keyword>
<reference evidence="2" key="2">
    <citation type="submission" date="2015-01" db="EMBL/GenBank/DDBJ databases">
        <title>Evolutionary Origins and Diversification of the Mycorrhizal Mutualists.</title>
        <authorList>
            <consortium name="DOE Joint Genome Institute"/>
            <consortium name="Mycorrhizal Genomics Consortium"/>
            <person name="Kohler A."/>
            <person name="Kuo A."/>
            <person name="Nagy L.G."/>
            <person name="Floudas D."/>
            <person name="Copeland A."/>
            <person name="Barry K.W."/>
            <person name="Cichocki N."/>
            <person name="Veneault-Fourrey C."/>
            <person name="LaButti K."/>
            <person name="Lindquist E.A."/>
            <person name="Lipzen A."/>
            <person name="Lundell T."/>
            <person name="Morin E."/>
            <person name="Murat C."/>
            <person name="Riley R."/>
            <person name="Ohm R."/>
            <person name="Sun H."/>
            <person name="Tunlid A."/>
            <person name="Henrissat B."/>
            <person name="Grigoriev I.V."/>
            <person name="Hibbett D.S."/>
            <person name="Martin F."/>
        </authorList>
    </citation>
    <scope>NUCLEOTIDE SEQUENCE [LARGE SCALE GENOMIC DNA]</scope>
    <source>
        <strain evidence="2">F 1598</strain>
    </source>
</reference>
<evidence type="ECO:0000313" key="2">
    <source>
        <dbReference type="Proteomes" id="UP000054166"/>
    </source>
</evidence>
<evidence type="ECO:0000313" key="1">
    <source>
        <dbReference type="EMBL" id="KIM76517.1"/>
    </source>
</evidence>
<accession>A0A0C3BGP4</accession>
<name>A0A0C3BGP4_PILCF</name>
<dbReference type="InParanoid" id="A0A0C3BGP4"/>
<gene>
    <name evidence="1" type="ORF">PILCRDRAFT_826280</name>
</gene>
<protein>
    <submittedName>
        <fullName evidence="1">Uncharacterized protein</fullName>
    </submittedName>
</protein>
<dbReference type="HOGENOM" id="CLU_2979924_0_0_1"/>
<organism evidence="1 2">
    <name type="scientific">Piloderma croceum (strain F 1598)</name>
    <dbReference type="NCBI Taxonomy" id="765440"/>
    <lineage>
        <taxon>Eukaryota</taxon>
        <taxon>Fungi</taxon>
        <taxon>Dikarya</taxon>
        <taxon>Basidiomycota</taxon>
        <taxon>Agaricomycotina</taxon>
        <taxon>Agaricomycetes</taxon>
        <taxon>Agaricomycetidae</taxon>
        <taxon>Atheliales</taxon>
        <taxon>Atheliaceae</taxon>
        <taxon>Piloderma</taxon>
    </lineage>
</organism>
<dbReference type="EMBL" id="KN833034">
    <property type="protein sequence ID" value="KIM76517.1"/>
    <property type="molecule type" value="Genomic_DNA"/>
</dbReference>